<dbReference type="PANTHER" id="PTHR42933">
    <property type="entry name" value="SLR6095 PROTEIN"/>
    <property type="match status" value="1"/>
</dbReference>
<comment type="similarity">
    <text evidence="1">Belongs to the N(4)/N(6)-methyltransferase family.</text>
</comment>
<dbReference type="GO" id="GO:0009307">
    <property type="term" value="P:DNA restriction-modification system"/>
    <property type="evidence" value="ECO:0007669"/>
    <property type="project" value="UniProtKB-KW"/>
</dbReference>
<keyword evidence="4" id="KW-0808">Transferase</keyword>
<dbReference type="InterPro" id="IPR003356">
    <property type="entry name" value="DNA_methylase_A-5"/>
</dbReference>
<dbReference type="PANTHER" id="PTHR42933:SF1">
    <property type="entry name" value="SITE-SPECIFIC DNA-METHYLTRANSFERASE (ADENINE-SPECIFIC)"/>
    <property type="match status" value="1"/>
</dbReference>
<dbReference type="Proteomes" id="UP000198307">
    <property type="component" value="Unassembled WGS sequence"/>
</dbReference>
<dbReference type="SUPFAM" id="SSF53335">
    <property type="entry name" value="S-adenosyl-L-methionine-dependent methyltransferases"/>
    <property type="match status" value="1"/>
</dbReference>
<evidence type="ECO:0000256" key="2">
    <source>
        <dbReference type="ARBA" id="ARBA00011900"/>
    </source>
</evidence>
<evidence type="ECO:0000259" key="8">
    <source>
        <dbReference type="Pfam" id="PF02384"/>
    </source>
</evidence>
<feature type="non-terminal residue" evidence="9">
    <location>
        <position position="180"/>
    </location>
</feature>
<dbReference type="GO" id="GO:0032259">
    <property type="term" value="P:methylation"/>
    <property type="evidence" value="ECO:0007669"/>
    <property type="project" value="UniProtKB-KW"/>
</dbReference>
<feature type="domain" description="DNA methylase adenine-specific" evidence="8">
    <location>
        <begin position="54"/>
        <end position="180"/>
    </location>
</feature>
<keyword evidence="6" id="KW-0680">Restriction system</keyword>
<reference evidence="9 10" key="1">
    <citation type="submission" date="2017-07" db="EMBL/GenBank/DDBJ databases">
        <authorList>
            <person name="Sun Z.S."/>
            <person name="Albrecht U."/>
            <person name="Echele G."/>
            <person name="Lee C.C."/>
        </authorList>
    </citation>
    <scope>NUCLEOTIDE SEQUENCE [LARGE SCALE GENOMIC DNA]</scope>
    <source>
        <strain evidence="9 10">DSM 14827</strain>
    </source>
</reference>
<evidence type="ECO:0000256" key="5">
    <source>
        <dbReference type="ARBA" id="ARBA00022691"/>
    </source>
</evidence>
<dbReference type="AlphaFoldDB" id="A0A239PQD5"/>
<proteinExistence type="inferred from homology"/>
<evidence type="ECO:0000256" key="7">
    <source>
        <dbReference type="ARBA" id="ARBA00047942"/>
    </source>
</evidence>
<keyword evidence="5" id="KW-0949">S-adenosyl-L-methionine</keyword>
<gene>
    <name evidence="9" type="ORF">SAMN05444959_1031</name>
</gene>
<accession>A0A239PQD5</accession>
<dbReference type="EMBL" id="FZQB01000003">
    <property type="protein sequence ID" value="SNT72504.1"/>
    <property type="molecule type" value="Genomic_DNA"/>
</dbReference>
<keyword evidence="10" id="KW-1185">Reference proteome</keyword>
<dbReference type="InterPro" id="IPR029063">
    <property type="entry name" value="SAM-dependent_MTases_sf"/>
</dbReference>
<dbReference type="Gene3D" id="3.40.50.150">
    <property type="entry name" value="Vaccinia Virus protein VP39"/>
    <property type="match status" value="1"/>
</dbReference>
<dbReference type="InterPro" id="IPR051537">
    <property type="entry name" value="DNA_Adenine_Mtase"/>
</dbReference>
<evidence type="ECO:0000256" key="3">
    <source>
        <dbReference type="ARBA" id="ARBA00022603"/>
    </source>
</evidence>
<sequence length="180" mass="20718">MDAVWLNRRRPEFRNRATHRVVVDIRHDQFRPGIVQMSRQGMARRTQPLRWEPSEEMAKDFRFKVYGLAPKSAADFAFLLHGFHFLAKDGTMAIILPHGVLFRGGAEKKIRTKLLKDGNIDTVIGLPAKLFYSTGIPVCILVLKKCKRTDDVLFINAAEHYQPGKRQNTLLQEHINKIVE</sequence>
<dbReference type="Pfam" id="PF02384">
    <property type="entry name" value="N6_Mtase"/>
    <property type="match status" value="1"/>
</dbReference>
<evidence type="ECO:0000313" key="10">
    <source>
        <dbReference type="Proteomes" id="UP000198307"/>
    </source>
</evidence>
<dbReference type="EC" id="2.1.1.72" evidence="2"/>
<evidence type="ECO:0000256" key="4">
    <source>
        <dbReference type="ARBA" id="ARBA00022679"/>
    </source>
</evidence>
<evidence type="ECO:0000313" key="9">
    <source>
        <dbReference type="EMBL" id="SNT72504.1"/>
    </source>
</evidence>
<organism evidence="9 10">
    <name type="scientific">Paracoccus seriniphilus</name>
    <dbReference type="NCBI Taxonomy" id="184748"/>
    <lineage>
        <taxon>Bacteria</taxon>
        <taxon>Pseudomonadati</taxon>
        <taxon>Pseudomonadota</taxon>
        <taxon>Alphaproteobacteria</taxon>
        <taxon>Rhodobacterales</taxon>
        <taxon>Paracoccaceae</taxon>
        <taxon>Paracoccus</taxon>
    </lineage>
</organism>
<evidence type="ECO:0000256" key="6">
    <source>
        <dbReference type="ARBA" id="ARBA00022747"/>
    </source>
</evidence>
<keyword evidence="3 9" id="KW-0489">Methyltransferase</keyword>
<dbReference type="GO" id="GO:0009007">
    <property type="term" value="F:site-specific DNA-methyltransferase (adenine-specific) activity"/>
    <property type="evidence" value="ECO:0007669"/>
    <property type="project" value="UniProtKB-EC"/>
</dbReference>
<protein>
    <recommendedName>
        <fullName evidence="2">site-specific DNA-methyltransferase (adenine-specific)</fullName>
        <ecNumber evidence="2">2.1.1.72</ecNumber>
    </recommendedName>
</protein>
<dbReference type="GO" id="GO:0008170">
    <property type="term" value="F:N-methyltransferase activity"/>
    <property type="evidence" value="ECO:0007669"/>
    <property type="project" value="InterPro"/>
</dbReference>
<comment type="catalytic activity">
    <reaction evidence="7">
        <text>a 2'-deoxyadenosine in DNA + S-adenosyl-L-methionine = an N(6)-methyl-2'-deoxyadenosine in DNA + S-adenosyl-L-homocysteine + H(+)</text>
        <dbReference type="Rhea" id="RHEA:15197"/>
        <dbReference type="Rhea" id="RHEA-COMP:12418"/>
        <dbReference type="Rhea" id="RHEA-COMP:12419"/>
        <dbReference type="ChEBI" id="CHEBI:15378"/>
        <dbReference type="ChEBI" id="CHEBI:57856"/>
        <dbReference type="ChEBI" id="CHEBI:59789"/>
        <dbReference type="ChEBI" id="CHEBI:90615"/>
        <dbReference type="ChEBI" id="CHEBI:90616"/>
        <dbReference type="EC" id="2.1.1.72"/>
    </reaction>
</comment>
<evidence type="ECO:0000256" key="1">
    <source>
        <dbReference type="ARBA" id="ARBA00006594"/>
    </source>
</evidence>
<dbReference type="GO" id="GO:0003677">
    <property type="term" value="F:DNA binding"/>
    <property type="evidence" value="ECO:0007669"/>
    <property type="project" value="InterPro"/>
</dbReference>
<name>A0A239PQD5_9RHOB</name>